<keyword evidence="1" id="KW-0732">Signal</keyword>
<dbReference type="Pfam" id="PF17032">
    <property type="entry name" value="Zn_ribbon_15"/>
    <property type="match status" value="1"/>
</dbReference>
<evidence type="ECO:0000256" key="1">
    <source>
        <dbReference type="SAM" id="SignalP"/>
    </source>
</evidence>
<dbReference type="PANTHER" id="PTHR36718:SF1">
    <property type="entry name" value="DOUBLE ZINC RIBBON PROTEIN MJ0416"/>
    <property type="match status" value="1"/>
</dbReference>
<gene>
    <name evidence="3" type="ORF">Fmac_031685</name>
</gene>
<dbReference type="EMBL" id="JBGMDY010000011">
    <property type="protein sequence ID" value="KAL2317809.1"/>
    <property type="molecule type" value="Genomic_DNA"/>
</dbReference>
<name>A0ABD1L2R6_9FABA</name>
<evidence type="ECO:0000313" key="4">
    <source>
        <dbReference type="Proteomes" id="UP001603857"/>
    </source>
</evidence>
<organism evidence="3 4">
    <name type="scientific">Flemingia macrophylla</name>
    <dbReference type="NCBI Taxonomy" id="520843"/>
    <lineage>
        <taxon>Eukaryota</taxon>
        <taxon>Viridiplantae</taxon>
        <taxon>Streptophyta</taxon>
        <taxon>Embryophyta</taxon>
        <taxon>Tracheophyta</taxon>
        <taxon>Spermatophyta</taxon>
        <taxon>Magnoliopsida</taxon>
        <taxon>eudicotyledons</taxon>
        <taxon>Gunneridae</taxon>
        <taxon>Pentapetalae</taxon>
        <taxon>rosids</taxon>
        <taxon>fabids</taxon>
        <taxon>Fabales</taxon>
        <taxon>Fabaceae</taxon>
        <taxon>Papilionoideae</taxon>
        <taxon>50 kb inversion clade</taxon>
        <taxon>NPAAA clade</taxon>
        <taxon>indigoferoid/millettioid clade</taxon>
        <taxon>Phaseoleae</taxon>
        <taxon>Flemingia</taxon>
    </lineage>
</organism>
<sequence>MPTTSMSILFLSVISVGGIRQEVRRVLKHCVCECTRCGERANLMEYDMVHNLFHFLPVRRWPATHPFYYCTNCRRFLSSSYSPSHAALHSSHAPPNTIVCKLSTSFNNYRLIMVFVDANRVADVVAKEGLPITPMVTLHTFPRDSILNL</sequence>
<feature type="domain" description="Zinc-ribbon 15" evidence="2">
    <location>
        <begin position="33"/>
        <end position="81"/>
    </location>
</feature>
<dbReference type="InterPro" id="IPR053281">
    <property type="entry name" value="Double_zinc_ribbon"/>
</dbReference>
<dbReference type="AlphaFoldDB" id="A0ABD1L2R6"/>
<protein>
    <recommendedName>
        <fullName evidence="2">Zinc-ribbon 15 domain-containing protein</fullName>
    </recommendedName>
</protein>
<feature type="signal peptide" evidence="1">
    <location>
        <begin position="1"/>
        <end position="18"/>
    </location>
</feature>
<keyword evidence="4" id="KW-1185">Reference proteome</keyword>
<comment type="caution">
    <text evidence="3">The sequence shown here is derived from an EMBL/GenBank/DDBJ whole genome shotgun (WGS) entry which is preliminary data.</text>
</comment>
<evidence type="ECO:0000259" key="2">
    <source>
        <dbReference type="Pfam" id="PF17032"/>
    </source>
</evidence>
<proteinExistence type="predicted"/>
<evidence type="ECO:0000313" key="3">
    <source>
        <dbReference type="EMBL" id="KAL2317809.1"/>
    </source>
</evidence>
<dbReference type="InterPro" id="IPR031493">
    <property type="entry name" value="Zinc_ribbon_15"/>
</dbReference>
<reference evidence="3 4" key="1">
    <citation type="submission" date="2024-08" db="EMBL/GenBank/DDBJ databases">
        <title>Insights into the chromosomal genome structure of Flemingia macrophylla.</title>
        <authorList>
            <person name="Ding Y."/>
            <person name="Zhao Y."/>
            <person name="Bi W."/>
            <person name="Wu M."/>
            <person name="Zhao G."/>
            <person name="Gong Y."/>
            <person name="Li W."/>
            <person name="Zhang P."/>
        </authorList>
    </citation>
    <scope>NUCLEOTIDE SEQUENCE [LARGE SCALE GENOMIC DNA]</scope>
    <source>
        <strain evidence="3">DYQJB</strain>
        <tissue evidence="3">Leaf</tissue>
    </source>
</reference>
<dbReference type="PANTHER" id="PTHR36718">
    <property type="entry name" value="OS05G0435400 PROTEIN"/>
    <property type="match status" value="1"/>
</dbReference>
<accession>A0ABD1L2R6</accession>
<dbReference type="Proteomes" id="UP001603857">
    <property type="component" value="Unassembled WGS sequence"/>
</dbReference>
<feature type="chain" id="PRO_5044836341" description="Zinc-ribbon 15 domain-containing protein" evidence="1">
    <location>
        <begin position="19"/>
        <end position="149"/>
    </location>
</feature>